<organism evidence="1 2">
    <name type="scientific">Qipengyuania psychrotolerans</name>
    <dbReference type="NCBI Taxonomy" id="2867238"/>
    <lineage>
        <taxon>Bacteria</taxon>
        <taxon>Pseudomonadati</taxon>
        <taxon>Pseudomonadota</taxon>
        <taxon>Alphaproteobacteria</taxon>
        <taxon>Sphingomonadales</taxon>
        <taxon>Erythrobacteraceae</taxon>
        <taxon>Qipengyuania</taxon>
    </lineage>
</organism>
<dbReference type="Proteomes" id="UP000824280">
    <property type="component" value="Chromosome"/>
</dbReference>
<dbReference type="EMBL" id="CP081297">
    <property type="protein sequence ID" value="QZD86730.1"/>
    <property type="molecule type" value="Genomic_DNA"/>
</dbReference>
<evidence type="ECO:0000313" key="2">
    <source>
        <dbReference type="Proteomes" id="UP000824280"/>
    </source>
</evidence>
<gene>
    <name evidence="1" type="ORF">K3166_11030</name>
</gene>
<keyword evidence="2" id="KW-1185">Reference proteome</keyword>
<evidence type="ECO:0000313" key="1">
    <source>
        <dbReference type="EMBL" id="QZD86730.1"/>
    </source>
</evidence>
<protein>
    <submittedName>
        <fullName evidence="1">Uncharacterized protein</fullName>
    </submittedName>
</protein>
<dbReference type="RefSeq" id="WP_221422272.1">
    <property type="nucleotide sequence ID" value="NZ_CP081297.1"/>
</dbReference>
<accession>A0ABX8ZCM5</accession>
<reference evidence="1 2" key="1">
    <citation type="submission" date="2021-08" db="EMBL/GenBank/DDBJ databases">
        <title>Comparative Genomics Analysis of the Genus Qipengyuania Reveals Extensive Genetic Diversity and Metabolic Versatility, Including the Description of Fifteen Novel Species.</title>
        <authorList>
            <person name="Liu Y."/>
        </authorList>
    </citation>
    <scope>NUCLEOTIDE SEQUENCE [LARGE SCALE GENOMIC DNA]</scope>
    <source>
        <strain evidence="1 2">1XM2-8</strain>
    </source>
</reference>
<sequence>MSNMADLITIKSNEIIDPQAQMLVTFLEQMGLPSENIIADQGQRAIIGNNLGDLIASIPAEHRKDARYLSKFVIGAGVGLFDYSLNAVWNEVVLKLRNKAVMYGLDIFYDAAVGGSKAREFYSTEEHLSSLKDSVLLDTCRKLELISDTTYKKLKHILDMRNDNGISHPTTYSINAFELLGYLQNCVQDVLNENPTAAALQLQSFVANLKTLTGPLDPTAKASIEAKIAELPTHLCGNLIRTVFGLYVAPDTDPAVRKNITLFAPKLWTACDDDTKFKLGIVLEGYNVNLYKDKHALGAQFFEVVGGQVFRSPSERAIIIDGLITNLLNTHNAWDNFHHEPPVASELHSYVPDQTAVIEHQANRLFKVVMICRIGNGVAYNSGVSPGAKEFYDKILGVAGDKYAPHAMASLAHYEIKAQLGTERCRVHARDALQIVRTIVINQRIAECLDYLIARIATDASCVDSMEFRKLSADYIKWG</sequence>
<proteinExistence type="predicted"/>
<name>A0ABX8ZCM5_9SPHN</name>